<evidence type="ECO:0000259" key="1">
    <source>
        <dbReference type="PROSITE" id="PS50125"/>
    </source>
</evidence>
<dbReference type="AlphaFoldDB" id="A0A849VQ79"/>
<dbReference type="SUPFAM" id="SSF55073">
    <property type="entry name" value="Nucleotide cyclase"/>
    <property type="match status" value="1"/>
</dbReference>
<dbReference type="InterPro" id="IPR011990">
    <property type="entry name" value="TPR-like_helical_dom_sf"/>
</dbReference>
<dbReference type="GO" id="GO:0035556">
    <property type="term" value="P:intracellular signal transduction"/>
    <property type="evidence" value="ECO:0007669"/>
    <property type="project" value="InterPro"/>
</dbReference>
<dbReference type="InterPro" id="IPR029787">
    <property type="entry name" value="Nucleotide_cyclase"/>
</dbReference>
<dbReference type="Gene3D" id="1.25.40.10">
    <property type="entry name" value="Tetratricopeptide repeat domain"/>
    <property type="match status" value="1"/>
</dbReference>
<dbReference type="RefSeq" id="WP_174207894.1">
    <property type="nucleotide sequence ID" value="NZ_JABUMX010000002.1"/>
</dbReference>
<dbReference type="PANTHER" id="PTHR43081">
    <property type="entry name" value="ADENYLATE CYCLASE, TERMINAL-DIFFERENTIATION SPECIFIC-RELATED"/>
    <property type="match status" value="1"/>
</dbReference>
<dbReference type="PANTHER" id="PTHR43081:SF19">
    <property type="entry name" value="PH-SENSITIVE ADENYLATE CYCLASE RV1264"/>
    <property type="match status" value="1"/>
</dbReference>
<dbReference type="GO" id="GO:0006171">
    <property type="term" value="P:cAMP biosynthetic process"/>
    <property type="evidence" value="ECO:0007669"/>
    <property type="project" value="TreeGrafter"/>
</dbReference>
<dbReference type="PROSITE" id="PS50125">
    <property type="entry name" value="GUANYLATE_CYCLASE_2"/>
    <property type="match status" value="1"/>
</dbReference>
<proteinExistence type="predicted"/>
<organism evidence="2 3">
    <name type="scientific">Phyllobacterium pellucidum</name>
    <dbReference type="NCBI Taxonomy" id="2740464"/>
    <lineage>
        <taxon>Bacteria</taxon>
        <taxon>Pseudomonadati</taxon>
        <taxon>Pseudomonadota</taxon>
        <taxon>Alphaproteobacteria</taxon>
        <taxon>Hyphomicrobiales</taxon>
        <taxon>Phyllobacteriaceae</taxon>
        <taxon>Phyllobacterium</taxon>
    </lineage>
</organism>
<dbReference type="InterPro" id="IPR050697">
    <property type="entry name" value="Adenylyl/Guanylyl_Cyclase_3/4"/>
</dbReference>
<gene>
    <name evidence="2" type="ORF">HQ945_07890</name>
</gene>
<feature type="domain" description="Guanylate cyclase" evidence="1">
    <location>
        <begin position="12"/>
        <end position="127"/>
    </location>
</feature>
<dbReference type="EMBL" id="JABUMX010000002">
    <property type="protein sequence ID" value="NTS31174.1"/>
    <property type="molecule type" value="Genomic_DNA"/>
</dbReference>
<dbReference type="GO" id="GO:0004016">
    <property type="term" value="F:adenylate cyclase activity"/>
    <property type="evidence" value="ECO:0007669"/>
    <property type="project" value="UniProtKB-ARBA"/>
</dbReference>
<protein>
    <submittedName>
        <fullName evidence="2">Adenylate/guanylate cyclase domain-containing protein</fullName>
    </submittedName>
</protein>
<keyword evidence="3" id="KW-1185">Reference proteome</keyword>
<dbReference type="InterPro" id="IPR001054">
    <property type="entry name" value="A/G_cyclase"/>
</dbReference>
<dbReference type="Gene3D" id="3.30.70.1230">
    <property type="entry name" value="Nucleotide cyclase"/>
    <property type="match status" value="1"/>
</dbReference>
<dbReference type="Proteomes" id="UP000550508">
    <property type="component" value="Unassembled WGS sequence"/>
</dbReference>
<reference evidence="2 3" key="1">
    <citation type="submission" date="2020-05" db="EMBL/GenBank/DDBJ databases">
        <authorList>
            <person name="Kim M.K."/>
        </authorList>
    </citation>
    <scope>NUCLEOTIDE SEQUENCE [LARGE SCALE GENOMIC DNA]</scope>
    <source>
        <strain evidence="2 3">BT25</strain>
    </source>
</reference>
<accession>A0A849VQ79</accession>
<evidence type="ECO:0000313" key="2">
    <source>
        <dbReference type="EMBL" id="NTS31174.1"/>
    </source>
</evidence>
<evidence type="ECO:0000313" key="3">
    <source>
        <dbReference type="Proteomes" id="UP000550508"/>
    </source>
</evidence>
<dbReference type="SUPFAM" id="SSF48452">
    <property type="entry name" value="TPR-like"/>
    <property type="match status" value="1"/>
</dbReference>
<dbReference type="Pfam" id="PF00211">
    <property type="entry name" value="Guanylate_cyc"/>
    <property type="match status" value="1"/>
</dbReference>
<dbReference type="Gene3D" id="3.40.50.10070">
    <property type="entry name" value="TolB, N-terminal domain"/>
    <property type="match status" value="1"/>
</dbReference>
<name>A0A849VQ79_9HYPH</name>
<dbReference type="SUPFAM" id="SSF52964">
    <property type="entry name" value="TolB, N-terminal domain"/>
    <property type="match status" value="1"/>
</dbReference>
<sequence length="582" mass="64149">MADERVKRRLAAIFVADVVGYTRHMEQDEAGTLSRLKARRRDVLDPLLLRHEGRLVKILGDGILAEFASAASAVRCAVELQRDMAAANEGLPETRQYVLRIGISLGDVIVEGKDLYGNGVNLAVRLESHGNAGDITISSNVFDQVCREVVAEYDDLGPVSMKNFAKSVHAYRVRPCPQQPPGADGGQSTPLSLPPRPSIAVLPFNTMGANAEHGAFADGLTEDLITELSRTPGLFVIAQHSAFAYKGKPVDVRQIATELGVRYLLEGSARRSAERVRVNVQLVDTLGGGYLWAERYDREIEDIFAVQDDVAARIVEALVGRLIVPPMRIRPKSMEAYDLCVRARSLGWNSAGSPEAIYESIVLLQQAIAIDPSYAEAYGWLAFNLWSTWANAMDATGDNRRLSLEMARKAVALDANDAQSRWILGYLLAYEGRWSESDAAFDAAIAMDRNSADALIFRAELLAFAGRASEAMDVMEQAFRLNPHPTASYYWEQSLVYYVAGQYEKAIETVRRGPAYRTGARRILAASLAQAGNLNEARQEAALFMANNPNFSIGKWAESQPFRDPETRQLFVEGYRKAGLPE</sequence>
<comment type="caution">
    <text evidence="2">The sequence shown here is derived from an EMBL/GenBank/DDBJ whole genome shotgun (WGS) entry which is preliminary data.</text>
</comment>
<dbReference type="CDD" id="cd07302">
    <property type="entry name" value="CHD"/>
    <property type="match status" value="1"/>
</dbReference>